<evidence type="ECO:0000256" key="2">
    <source>
        <dbReference type="ARBA" id="ARBA00022448"/>
    </source>
</evidence>
<evidence type="ECO:0000256" key="6">
    <source>
        <dbReference type="ARBA" id="ARBA00022989"/>
    </source>
</evidence>
<reference evidence="13 14" key="1">
    <citation type="journal article" date="2023" name="Plants (Basel)">
        <title>Bridging the Gap: Combining Genomics and Transcriptomics Approaches to Understand Stylosanthes scabra, an Orphan Legume from the Brazilian Caatinga.</title>
        <authorList>
            <person name="Ferreira-Neto J.R.C."/>
            <person name="da Silva M.D."/>
            <person name="Binneck E."/>
            <person name="de Melo N.F."/>
            <person name="da Silva R.H."/>
            <person name="de Melo A.L.T.M."/>
            <person name="Pandolfi V."/>
            <person name="Bustamante F.O."/>
            <person name="Brasileiro-Vidal A.C."/>
            <person name="Benko-Iseppon A.M."/>
        </authorList>
    </citation>
    <scope>NUCLEOTIDE SEQUENCE [LARGE SCALE GENOMIC DNA]</scope>
    <source>
        <tissue evidence="13">Leaves</tissue>
    </source>
</reference>
<dbReference type="InterPro" id="IPR017214">
    <property type="entry name" value="UCP037471"/>
</dbReference>
<keyword evidence="6 9" id="KW-1133">Transmembrane helix</keyword>
<feature type="chain" id="PRO_5046787246" description="Cytochrome b561 and DOMON domain-containing protein" evidence="10">
    <location>
        <begin position="29"/>
        <end position="383"/>
    </location>
</feature>
<keyword evidence="14" id="KW-1185">Reference proteome</keyword>
<protein>
    <recommendedName>
        <fullName evidence="8">Cytochrome b561 and DOMON domain-containing protein</fullName>
    </recommendedName>
</protein>
<dbReference type="Proteomes" id="UP001341840">
    <property type="component" value="Unassembled WGS sequence"/>
</dbReference>
<feature type="domain" description="Cytochrome b561" evidence="12">
    <location>
        <begin position="174"/>
        <end position="373"/>
    </location>
</feature>
<dbReference type="Pfam" id="PF04526">
    <property type="entry name" value="DUF568"/>
    <property type="match status" value="1"/>
</dbReference>
<dbReference type="PANTHER" id="PTHR23130:SF195">
    <property type="entry name" value="CYTOCHROME B561 AND DOMON DOMAIN-CONTAINING PROTEIN"/>
    <property type="match status" value="1"/>
</dbReference>
<feature type="transmembrane region" description="Helical" evidence="9">
    <location>
        <begin position="314"/>
        <end position="337"/>
    </location>
</feature>
<evidence type="ECO:0000256" key="3">
    <source>
        <dbReference type="ARBA" id="ARBA00022692"/>
    </source>
</evidence>
<evidence type="ECO:0000259" key="11">
    <source>
        <dbReference type="PROSITE" id="PS50836"/>
    </source>
</evidence>
<feature type="signal peptide" evidence="10">
    <location>
        <begin position="1"/>
        <end position="28"/>
    </location>
</feature>
<dbReference type="InterPro" id="IPR006593">
    <property type="entry name" value="Cyt_b561/ferric_Rdtase_TM"/>
</dbReference>
<evidence type="ECO:0000256" key="9">
    <source>
        <dbReference type="SAM" id="Phobius"/>
    </source>
</evidence>
<accession>A0ABU6YR23</accession>
<evidence type="ECO:0000256" key="8">
    <source>
        <dbReference type="PIRNR" id="PIRNR037471"/>
    </source>
</evidence>
<evidence type="ECO:0000313" key="13">
    <source>
        <dbReference type="EMBL" id="MED6211901.1"/>
    </source>
</evidence>
<dbReference type="CDD" id="cd08760">
    <property type="entry name" value="Cyt_b561_FRRS1_like"/>
    <property type="match status" value="1"/>
</dbReference>
<evidence type="ECO:0000256" key="7">
    <source>
        <dbReference type="ARBA" id="ARBA00023136"/>
    </source>
</evidence>
<keyword evidence="4 10" id="KW-0732">Signal</keyword>
<organism evidence="13 14">
    <name type="scientific">Stylosanthes scabra</name>
    <dbReference type="NCBI Taxonomy" id="79078"/>
    <lineage>
        <taxon>Eukaryota</taxon>
        <taxon>Viridiplantae</taxon>
        <taxon>Streptophyta</taxon>
        <taxon>Embryophyta</taxon>
        <taxon>Tracheophyta</taxon>
        <taxon>Spermatophyta</taxon>
        <taxon>Magnoliopsida</taxon>
        <taxon>eudicotyledons</taxon>
        <taxon>Gunneridae</taxon>
        <taxon>Pentapetalae</taxon>
        <taxon>rosids</taxon>
        <taxon>fabids</taxon>
        <taxon>Fabales</taxon>
        <taxon>Fabaceae</taxon>
        <taxon>Papilionoideae</taxon>
        <taxon>50 kb inversion clade</taxon>
        <taxon>dalbergioids sensu lato</taxon>
        <taxon>Dalbergieae</taxon>
        <taxon>Pterocarpus clade</taxon>
        <taxon>Stylosanthes</taxon>
    </lineage>
</organism>
<dbReference type="Gene3D" id="1.20.120.1770">
    <property type="match status" value="1"/>
</dbReference>
<proteinExistence type="predicted"/>
<keyword evidence="5 8" id="KW-0249">Electron transport</keyword>
<evidence type="ECO:0000256" key="5">
    <source>
        <dbReference type="ARBA" id="ARBA00022982"/>
    </source>
</evidence>
<dbReference type="PROSITE" id="PS50836">
    <property type="entry name" value="DOMON"/>
    <property type="match status" value="1"/>
</dbReference>
<name>A0ABU6YR23_9FABA</name>
<dbReference type="PROSITE" id="PS50939">
    <property type="entry name" value="CYTOCHROME_B561"/>
    <property type="match status" value="1"/>
</dbReference>
<gene>
    <name evidence="13" type="ORF">PIB30_078008</name>
</gene>
<dbReference type="SMART" id="SM00665">
    <property type="entry name" value="B561"/>
    <property type="match status" value="1"/>
</dbReference>
<dbReference type="PANTHER" id="PTHR23130">
    <property type="entry name" value="CYTOCHROME B561 AND DOMON DOMAIN-CONTAINING PROTEIN"/>
    <property type="match status" value="1"/>
</dbReference>
<dbReference type="Pfam" id="PF03188">
    <property type="entry name" value="Cytochrom_B561"/>
    <property type="match status" value="1"/>
</dbReference>
<feature type="transmembrane region" description="Helical" evidence="9">
    <location>
        <begin position="349"/>
        <end position="373"/>
    </location>
</feature>
<feature type="transmembrane region" description="Helical" evidence="9">
    <location>
        <begin position="285"/>
        <end position="302"/>
    </location>
</feature>
<evidence type="ECO:0000259" key="12">
    <source>
        <dbReference type="PROSITE" id="PS50939"/>
    </source>
</evidence>
<evidence type="ECO:0000256" key="4">
    <source>
        <dbReference type="ARBA" id="ARBA00022729"/>
    </source>
</evidence>
<comment type="subcellular location">
    <subcellularLocation>
        <location evidence="1">Membrane</location>
    </subcellularLocation>
</comment>
<dbReference type="EMBL" id="JASCZI010242721">
    <property type="protein sequence ID" value="MED6211901.1"/>
    <property type="molecule type" value="Genomic_DNA"/>
</dbReference>
<sequence length="383" mass="42601">MVSSTSTSAMIPLFLYFILMTLIANTYAKTCTTQTLTDASNNNILYANCMDLPKLNAFLHWTHNASNSTLSVAFVVTPPFPGGWVSWAINPTRTGMVGAQSLVAYKGDSGVVTVFPLNIQSYTMTSRNLTIDTWNLRGEEDGGVIRIFVNIKVPENAVTLNQVWQVGPSVSAGRIDTHALAPENLSSKGPLNLDGSQSVVDGVDSRTKRKNIHGILNVVSWGFLFPLGVVIARYMRIFPCADPTWFYLHVGCQMSAYVIGVAGWITGLKLGSESKDIVYSVHRNIGIAIFCFCTIQMFALFLRPNKDHKYRVFWNVYHHSFVYTIIILGIINIFKGFDILNPVEKWKSSYIGVISVLAIIAVFLEVITWIVVLKRKSNTKEQQ</sequence>
<keyword evidence="3 9" id="KW-0812">Transmembrane</keyword>
<feature type="domain" description="DOMON" evidence="11">
    <location>
        <begin position="55"/>
        <end position="167"/>
    </location>
</feature>
<keyword evidence="2 8" id="KW-0813">Transport</keyword>
<dbReference type="CDD" id="cd09629">
    <property type="entry name" value="DOMON_CIL1_like"/>
    <property type="match status" value="1"/>
</dbReference>
<dbReference type="PIRSF" id="PIRSF037471">
    <property type="entry name" value="UCP037471"/>
    <property type="match status" value="1"/>
</dbReference>
<evidence type="ECO:0000313" key="14">
    <source>
        <dbReference type="Proteomes" id="UP001341840"/>
    </source>
</evidence>
<evidence type="ECO:0000256" key="1">
    <source>
        <dbReference type="ARBA" id="ARBA00004370"/>
    </source>
</evidence>
<evidence type="ECO:0000256" key="10">
    <source>
        <dbReference type="SAM" id="SignalP"/>
    </source>
</evidence>
<dbReference type="InterPro" id="IPR045265">
    <property type="entry name" value="AIR12_DOMON"/>
</dbReference>
<comment type="cofactor">
    <cofactor evidence="8">
        <name>heme b</name>
        <dbReference type="ChEBI" id="CHEBI:60344"/>
    </cofactor>
    <text evidence="8">Binds 2 heme b groups non-covalently.</text>
</comment>
<comment type="caution">
    <text evidence="13">The sequence shown here is derived from an EMBL/GenBank/DDBJ whole genome shotgun (WGS) entry which is preliminary data.</text>
</comment>
<feature type="transmembrane region" description="Helical" evidence="9">
    <location>
        <begin position="214"/>
        <end position="234"/>
    </location>
</feature>
<keyword evidence="7 8" id="KW-0472">Membrane</keyword>
<dbReference type="InterPro" id="IPR005018">
    <property type="entry name" value="DOMON_domain"/>
</dbReference>